<reference evidence="1 2" key="1">
    <citation type="submission" date="2019-09" db="EMBL/GenBank/DDBJ databases">
        <title>The hologenome of the rock-dwelling lichen Lasallia pustulata.</title>
        <authorList>
            <person name="Greshake Tzovaras B."/>
            <person name="Segers F."/>
            <person name="Bicker A."/>
            <person name="Dal Grande F."/>
            <person name="Otte J."/>
            <person name="Hankeln T."/>
            <person name="Schmitt I."/>
            <person name="Ebersberger I."/>
        </authorList>
    </citation>
    <scope>NUCLEOTIDE SEQUENCE [LARGE SCALE GENOMIC DNA]</scope>
    <source>
        <strain evidence="1">A1-1</strain>
    </source>
</reference>
<sequence length="122" mass="13600">MPVPPINRLELLHKVYSADLSADSFRYTIGRIRIFNNIKAYENKVLSRLDVVEDSGTANGIPEGIGTDIGTIDFVEEFKPSEVREEQKRLPSNQLIHQAGAISNLHSITLAAIDFKSMFNGQ</sequence>
<dbReference type="AlphaFoldDB" id="A0A5M8PGG6"/>
<name>A0A5M8PGG6_9LECA</name>
<protein>
    <submittedName>
        <fullName evidence="1">Uncharacterized protein</fullName>
    </submittedName>
</protein>
<proteinExistence type="predicted"/>
<dbReference type="EMBL" id="VXIT01000014">
    <property type="protein sequence ID" value="KAA6408385.1"/>
    <property type="molecule type" value="Genomic_DNA"/>
</dbReference>
<evidence type="ECO:0000313" key="1">
    <source>
        <dbReference type="EMBL" id="KAA6408385.1"/>
    </source>
</evidence>
<dbReference type="Proteomes" id="UP000324767">
    <property type="component" value="Unassembled WGS sequence"/>
</dbReference>
<organism evidence="1 2">
    <name type="scientific">Lasallia pustulata</name>
    <dbReference type="NCBI Taxonomy" id="136370"/>
    <lineage>
        <taxon>Eukaryota</taxon>
        <taxon>Fungi</taxon>
        <taxon>Dikarya</taxon>
        <taxon>Ascomycota</taxon>
        <taxon>Pezizomycotina</taxon>
        <taxon>Lecanoromycetes</taxon>
        <taxon>OSLEUM clade</taxon>
        <taxon>Umbilicariomycetidae</taxon>
        <taxon>Umbilicariales</taxon>
        <taxon>Umbilicariaceae</taxon>
        <taxon>Lasallia</taxon>
    </lineage>
</organism>
<comment type="caution">
    <text evidence="1">The sequence shown here is derived from an EMBL/GenBank/DDBJ whole genome shotgun (WGS) entry which is preliminary data.</text>
</comment>
<accession>A0A5M8PGG6</accession>
<evidence type="ECO:0000313" key="2">
    <source>
        <dbReference type="Proteomes" id="UP000324767"/>
    </source>
</evidence>
<gene>
    <name evidence="1" type="ORF">FRX48_08127</name>
</gene>